<evidence type="ECO:0000313" key="1">
    <source>
        <dbReference type="EMBL" id="KRM34964.1"/>
    </source>
</evidence>
<gene>
    <name evidence="1" type="ORF">FC83_GL001899</name>
</gene>
<sequence>MNKIQQKAVRYAQMINGLVQNLEDNQSDLNGDFEKLKKAVETDTVADIPSDDYWAIQEHFQRGTDSYKDQLNKLKKTPAPARVAGTQFNLVSAYQDFVDGCQAMVDSMQDNRTISKSAFAAAEKAQDEASEKISKYIQKLTQLM</sequence>
<protein>
    <submittedName>
        <fullName evidence="1">Uncharacterized protein</fullName>
    </submittedName>
</protein>
<dbReference type="AlphaFoldDB" id="X0PUI4"/>
<evidence type="ECO:0000313" key="2">
    <source>
        <dbReference type="Proteomes" id="UP000051236"/>
    </source>
</evidence>
<accession>X0PUI4</accession>
<reference evidence="1 2" key="1">
    <citation type="journal article" date="2015" name="Genome Announc.">
        <title>Expanding the biotechnology potential of lactobacilli through comparative genomics of 213 strains and associated genera.</title>
        <authorList>
            <person name="Sun Z."/>
            <person name="Harris H.M."/>
            <person name="McCann A."/>
            <person name="Guo C."/>
            <person name="Argimon S."/>
            <person name="Zhang W."/>
            <person name="Yang X."/>
            <person name="Jeffery I.B."/>
            <person name="Cooney J.C."/>
            <person name="Kagawa T.F."/>
            <person name="Liu W."/>
            <person name="Song Y."/>
            <person name="Salvetti E."/>
            <person name="Wrobel A."/>
            <person name="Rasinkangas P."/>
            <person name="Parkhill J."/>
            <person name="Rea M.C."/>
            <person name="O'Sullivan O."/>
            <person name="Ritari J."/>
            <person name="Douillard F.P."/>
            <person name="Paul Ross R."/>
            <person name="Yang R."/>
            <person name="Briner A.E."/>
            <person name="Felis G.E."/>
            <person name="de Vos W.M."/>
            <person name="Barrangou R."/>
            <person name="Klaenhammer T.R."/>
            <person name="Caufield P.W."/>
            <person name="Cui Y."/>
            <person name="Zhang H."/>
            <person name="O'Toole P.W."/>
        </authorList>
    </citation>
    <scope>NUCLEOTIDE SEQUENCE [LARGE SCALE GENOMIC DNA]</scope>
    <source>
        <strain evidence="1 2">DSM 18527</strain>
    </source>
</reference>
<dbReference type="RefSeq" id="WP_035454651.1">
    <property type="nucleotide sequence ID" value="NZ_AZGA01000019.1"/>
</dbReference>
<name>X0PUI4_9LACO</name>
<comment type="caution">
    <text evidence="1">The sequence shown here is derived from an EMBL/GenBank/DDBJ whole genome shotgun (WGS) entry which is preliminary data.</text>
</comment>
<dbReference type="eggNOG" id="ENOG50331U3">
    <property type="taxonomic scope" value="Bacteria"/>
</dbReference>
<dbReference type="STRING" id="1423734.FC83_GL001899"/>
<keyword evidence="2" id="KW-1185">Reference proteome</keyword>
<dbReference type="OrthoDB" id="2146076at2"/>
<organism evidence="1 2">
    <name type="scientific">Agrilactobacillus composti DSM 18527 = JCM 14202</name>
    <dbReference type="NCBI Taxonomy" id="1423734"/>
    <lineage>
        <taxon>Bacteria</taxon>
        <taxon>Bacillati</taxon>
        <taxon>Bacillota</taxon>
        <taxon>Bacilli</taxon>
        <taxon>Lactobacillales</taxon>
        <taxon>Lactobacillaceae</taxon>
        <taxon>Agrilactobacillus</taxon>
    </lineage>
</organism>
<dbReference type="EMBL" id="AZGA01000019">
    <property type="protein sequence ID" value="KRM34964.1"/>
    <property type="molecule type" value="Genomic_DNA"/>
</dbReference>
<dbReference type="PATRIC" id="fig|1423734.3.peg.1922"/>
<dbReference type="Proteomes" id="UP000051236">
    <property type="component" value="Unassembled WGS sequence"/>
</dbReference>
<proteinExistence type="predicted"/>